<evidence type="ECO:0000313" key="1">
    <source>
        <dbReference type="EMBL" id="GLS24858.1"/>
    </source>
</evidence>
<name>A0AA37WKD7_9GAMM</name>
<dbReference type="RefSeq" id="WP_232592320.1">
    <property type="nucleotide sequence ID" value="NZ_BSPD01000020.1"/>
</dbReference>
<comment type="caution">
    <text evidence="1">The sequence shown here is derived from an EMBL/GenBank/DDBJ whole genome shotgun (WGS) entry which is preliminary data.</text>
</comment>
<reference evidence="1 2" key="1">
    <citation type="journal article" date="2014" name="Int. J. Syst. Evol. Microbiol.">
        <title>Complete genome sequence of Corynebacterium casei LMG S-19264T (=DSM 44701T), isolated from a smear-ripened cheese.</title>
        <authorList>
            <consortium name="US DOE Joint Genome Institute (JGI-PGF)"/>
            <person name="Walter F."/>
            <person name="Albersmeier A."/>
            <person name="Kalinowski J."/>
            <person name="Ruckert C."/>
        </authorList>
    </citation>
    <scope>NUCLEOTIDE SEQUENCE [LARGE SCALE GENOMIC DNA]</scope>
    <source>
        <strain evidence="1 2">NBRC 110095</strain>
    </source>
</reference>
<accession>A0AA37WKD7</accession>
<dbReference type="Proteomes" id="UP001156870">
    <property type="component" value="Unassembled WGS sequence"/>
</dbReference>
<sequence length="121" mass="13395">MKTLAKSFSAAVMLVGVIVKSLPVYAASEVVIIGTINEVVLESLDGSSEKQFFIESEEDRRMYSLNVDQLEKGGYQTGDRAKITIRLPTENHKTGALNDSPELNVQSIEILPPKMQEKLKK</sequence>
<proteinExistence type="predicted"/>
<protein>
    <submittedName>
        <fullName evidence="1">Uncharacterized protein</fullName>
    </submittedName>
</protein>
<keyword evidence="2" id="KW-1185">Reference proteome</keyword>
<gene>
    <name evidence="1" type="ORF">GCM10007877_05720</name>
</gene>
<dbReference type="EMBL" id="BSPD01000020">
    <property type="protein sequence ID" value="GLS24858.1"/>
    <property type="molecule type" value="Genomic_DNA"/>
</dbReference>
<organism evidence="1 2">
    <name type="scientific">Marinibactrum halimedae</name>
    <dbReference type="NCBI Taxonomy" id="1444977"/>
    <lineage>
        <taxon>Bacteria</taxon>
        <taxon>Pseudomonadati</taxon>
        <taxon>Pseudomonadota</taxon>
        <taxon>Gammaproteobacteria</taxon>
        <taxon>Cellvibrionales</taxon>
        <taxon>Cellvibrionaceae</taxon>
        <taxon>Marinibactrum</taxon>
    </lineage>
</organism>
<dbReference type="AlphaFoldDB" id="A0AA37WKD7"/>
<evidence type="ECO:0000313" key="2">
    <source>
        <dbReference type="Proteomes" id="UP001156870"/>
    </source>
</evidence>